<name>A0A6J6AA47_9ZZZZ</name>
<dbReference type="PROSITE" id="PS51708">
    <property type="entry name" value="CHAD"/>
    <property type="match status" value="1"/>
</dbReference>
<dbReference type="PANTHER" id="PTHR39339">
    <property type="entry name" value="SLR1444 PROTEIN"/>
    <property type="match status" value="1"/>
</dbReference>
<feature type="domain" description="CHAD" evidence="1">
    <location>
        <begin position="204"/>
        <end position="491"/>
    </location>
</feature>
<dbReference type="InterPro" id="IPR038186">
    <property type="entry name" value="CHAD_dom_sf"/>
</dbReference>
<proteinExistence type="predicted"/>
<protein>
    <submittedName>
        <fullName evidence="2">Unannotated protein</fullName>
    </submittedName>
</protein>
<accession>A0A6J6AA47</accession>
<dbReference type="PANTHER" id="PTHR39339:SF1">
    <property type="entry name" value="CHAD DOMAIN-CONTAINING PROTEIN"/>
    <property type="match status" value="1"/>
</dbReference>
<dbReference type="EMBL" id="CAEZYF010000024">
    <property type="protein sequence ID" value="CAB4740245.1"/>
    <property type="molecule type" value="Genomic_DNA"/>
</dbReference>
<dbReference type="EMBL" id="CAFBMT010000027">
    <property type="protein sequence ID" value="CAB4953535.1"/>
    <property type="molecule type" value="Genomic_DNA"/>
</dbReference>
<dbReference type="EMBL" id="CAFBOL010000066">
    <property type="protein sequence ID" value="CAB5001025.1"/>
    <property type="molecule type" value="Genomic_DNA"/>
</dbReference>
<evidence type="ECO:0000313" key="2">
    <source>
        <dbReference type="EMBL" id="CAB4365339.1"/>
    </source>
</evidence>
<dbReference type="Pfam" id="PF05235">
    <property type="entry name" value="CHAD"/>
    <property type="match status" value="1"/>
</dbReference>
<gene>
    <name evidence="3" type="ORF">UFOPK2656_02841</name>
    <name evidence="4" type="ORF">UFOPK3651_03016</name>
    <name evidence="5" type="ORF">UFOPK3931_02141</name>
    <name evidence="2" type="ORF">UFOPK4189_03085</name>
</gene>
<evidence type="ECO:0000313" key="4">
    <source>
        <dbReference type="EMBL" id="CAB4953535.1"/>
    </source>
</evidence>
<organism evidence="2">
    <name type="scientific">freshwater metagenome</name>
    <dbReference type="NCBI Taxonomy" id="449393"/>
    <lineage>
        <taxon>unclassified sequences</taxon>
        <taxon>metagenomes</taxon>
        <taxon>ecological metagenomes</taxon>
    </lineage>
</organism>
<dbReference type="InterPro" id="IPR007899">
    <property type="entry name" value="CHAD_dom"/>
</dbReference>
<dbReference type="AlphaFoldDB" id="A0A6J6AA47"/>
<evidence type="ECO:0000313" key="3">
    <source>
        <dbReference type="EMBL" id="CAB4740245.1"/>
    </source>
</evidence>
<dbReference type="EMBL" id="CAESGF010000029">
    <property type="protein sequence ID" value="CAB4365339.1"/>
    <property type="molecule type" value="Genomic_DNA"/>
</dbReference>
<sequence length="506" mass="55093">MADVSVFAIDRSVRVRTTAALRTAGVTWDDADHRTLTDVDTFDGRLAASGLRLTIVDGRRADLRGRGTISEALVAEALPTRAEQLPFGALRSAVTAAVGHRSLVPQLSVAGRHRFGRVIGADGAPLVQLERTASVRMDHLKADSVDVLEVHLVRGSRRVGRALIAELEAAGAQPIDGDVVDYVVRKAGRTLGGFDASPRTALEPGMASDEGFRLVLADLATVLAAMWSGVADDVDAQFLHDFRVALRRTRSIVTAGRSVLAAPEVEAARTGLGHLASSSSAARDLDVYLQRWPRYTADLTPETVADLEPLRLLLRDRAVAEHAELGKVLRSPESLAVLADWQRWLAAPHTRSGDSGHAPLDATVAQLILRSHRVLIERGRLITPESPAEQVHDLRKDTKRLRYLLECFGTLFAAAPRRRYVKRLKVLQDNLGAHQDAEVHVTQLTGFADELYTGGAGASTLLALGRLTERMDQARRAARWEFAQRFAEYDTAATTRALNDVVDSIR</sequence>
<evidence type="ECO:0000313" key="5">
    <source>
        <dbReference type="EMBL" id="CAB5001025.1"/>
    </source>
</evidence>
<reference evidence="2" key="1">
    <citation type="submission" date="2020-05" db="EMBL/GenBank/DDBJ databases">
        <authorList>
            <person name="Chiriac C."/>
            <person name="Salcher M."/>
            <person name="Ghai R."/>
            <person name="Kavagutti S V."/>
        </authorList>
    </citation>
    <scope>NUCLEOTIDE SEQUENCE</scope>
</reference>
<evidence type="ECO:0000259" key="1">
    <source>
        <dbReference type="PROSITE" id="PS51708"/>
    </source>
</evidence>
<dbReference type="Gene3D" id="1.40.20.10">
    <property type="entry name" value="CHAD domain"/>
    <property type="match status" value="1"/>
</dbReference>
<dbReference type="SMART" id="SM00880">
    <property type="entry name" value="CHAD"/>
    <property type="match status" value="1"/>
</dbReference>